<protein>
    <submittedName>
        <fullName evidence="2">DUF1453 family protein</fullName>
    </submittedName>
</protein>
<comment type="caution">
    <text evidence="2">The sequence shown here is derived from an EMBL/GenBank/DDBJ whole genome shotgun (WGS) entry which is preliminary data.</text>
</comment>
<dbReference type="AlphaFoldDB" id="A0A972GUE0"/>
<dbReference type="PANTHER" id="PTHR39164:SF1">
    <property type="entry name" value="PROTEIN CCDC"/>
    <property type="match status" value="1"/>
</dbReference>
<keyword evidence="3" id="KW-1185">Reference proteome</keyword>
<feature type="transmembrane region" description="Helical" evidence="1">
    <location>
        <begin position="104"/>
        <end position="122"/>
    </location>
</feature>
<dbReference type="PIRSF" id="PIRSF021441">
    <property type="entry name" value="DUF1453"/>
    <property type="match status" value="1"/>
</dbReference>
<evidence type="ECO:0000313" key="3">
    <source>
        <dbReference type="Proteomes" id="UP000641588"/>
    </source>
</evidence>
<dbReference type="Proteomes" id="UP000641588">
    <property type="component" value="Unassembled WGS sequence"/>
</dbReference>
<evidence type="ECO:0000256" key="1">
    <source>
        <dbReference type="SAM" id="Phobius"/>
    </source>
</evidence>
<evidence type="ECO:0000313" key="2">
    <source>
        <dbReference type="EMBL" id="NOU97016.1"/>
    </source>
</evidence>
<dbReference type="InterPro" id="IPR031306">
    <property type="entry name" value="CcdC"/>
</dbReference>
<keyword evidence="1" id="KW-0812">Transmembrane</keyword>
<name>A0A972GUE0_9BACL</name>
<feature type="transmembrane region" description="Helical" evidence="1">
    <location>
        <begin position="12"/>
        <end position="30"/>
    </location>
</feature>
<dbReference type="InterPro" id="IPR058247">
    <property type="entry name" value="DUF1453"/>
</dbReference>
<keyword evidence="1" id="KW-0472">Membrane</keyword>
<feature type="transmembrane region" description="Helical" evidence="1">
    <location>
        <begin position="128"/>
        <end position="149"/>
    </location>
</feature>
<dbReference type="EMBL" id="WHOD01000105">
    <property type="protein sequence ID" value="NOU97016.1"/>
    <property type="molecule type" value="Genomic_DNA"/>
</dbReference>
<dbReference type="RefSeq" id="WP_171655251.1">
    <property type="nucleotide sequence ID" value="NZ_WHOD01000105.1"/>
</dbReference>
<gene>
    <name evidence="2" type="ORF">GC093_27885</name>
</gene>
<organism evidence="2 3">
    <name type="scientific">Paenibacillus foliorum</name>
    <dbReference type="NCBI Taxonomy" id="2654974"/>
    <lineage>
        <taxon>Bacteria</taxon>
        <taxon>Bacillati</taxon>
        <taxon>Bacillota</taxon>
        <taxon>Bacilli</taxon>
        <taxon>Bacillales</taxon>
        <taxon>Paenibacillaceae</taxon>
        <taxon>Paenibacillus</taxon>
    </lineage>
</organism>
<dbReference type="PANTHER" id="PTHR39164">
    <property type="entry name" value="PROTEIN CCDC"/>
    <property type="match status" value="1"/>
</dbReference>
<keyword evidence="1" id="KW-1133">Transmembrane helix</keyword>
<proteinExistence type="predicted"/>
<feature type="transmembrane region" description="Helical" evidence="1">
    <location>
        <begin position="67"/>
        <end position="84"/>
    </location>
</feature>
<dbReference type="Pfam" id="PF07301">
    <property type="entry name" value="DUF1453"/>
    <property type="match status" value="1"/>
</dbReference>
<accession>A0A972GUE0</accession>
<sequence>MVQFGALHMQQALISIGMVGMALLSVFVRTRSSRKPVNAAKIMVPTLGMSTGFFMFVAPAFRVDARWALLAFLAGMLLFSYPLIRSARLVMDEGKVFVKRSKSFAFVLLGLLALRTALHSYIEQYISFPQTGALFFILAFGMLVTWRAAMLLQYRRLLRTGFVRNA</sequence>
<reference evidence="2" key="1">
    <citation type="submission" date="2019-10" db="EMBL/GenBank/DDBJ databases">
        <title>Description of Paenibacillus glebae sp. nov.</title>
        <authorList>
            <person name="Carlier A."/>
            <person name="Qi S."/>
        </authorList>
    </citation>
    <scope>NUCLEOTIDE SEQUENCE</scope>
    <source>
        <strain evidence="2">LMG 31456</strain>
    </source>
</reference>
<feature type="transmembrane region" description="Helical" evidence="1">
    <location>
        <begin position="42"/>
        <end position="61"/>
    </location>
</feature>